<name>A0ABS9IS68_9ACTN</name>
<organism evidence="2 3">
    <name type="scientific">Gordonia liuliyuniae</name>
    <dbReference type="NCBI Taxonomy" id="2911517"/>
    <lineage>
        <taxon>Bacteria</taxon>
        <taxon>Bacillati</taxon>
        <taxon>Actinomycetota</taxon>
        <taxon>Actinomycetes</taxon>
        <taxon>Mycobacteriales</taxon>
        <taxon>Gordoniaceae</taxon>
        <taxon>Gordonia</taxon>
    </lineage>
</organism>
<feature type="transmembrane region" description="Helical" evidence="1">
    <location>
        <begin position="6"/>
        <end position="25"/>
    </location>
</feature>
<keyword evidence="1" id="KW-1133">Transmembrane helix</keyword>
<keyword evidence="1" id="KW-0812">Transmembrane</keyword>
<comment type="caution">
    <text evidence="2">The sequence shown here is derived from an EMBL/GenBank/DDBJ whole genome shotgun (WGS) entry which is preliminary data.</text>
</comment>
<evidence type="ECO:0000313" key="3">
    <source>
        <dbReference type="Proteomes" id="UP001200110"/>
    </source>
</evidence>
<evidence type="ECO:0000256" key="1">
    <source>
        <dbReference type="SAM" id="Phobius"/>
    </source>
</evidence>
<reference evidence="2 3" key="1">
    <citation type="submission" date="2022-01" db="EMBL/GenBank/DDBJ databases">
        <authorList>
            <person name="Huang Y."/>
        </authorList>
    </citation>
    <scope>NUCLEOTIDE SEQUENCE [LARGE SCALE GENOMIC DNA]</scope>
    <source>
        <strain evidence="2 3">HY366</strain>
    </source>
</reference>
<gene>
    <name evidence="2" type="ORF">L5G33_07920</name>
</gene>
<dbReference type="Proteomes" id="UP001200110">
    <property type="component" value="Unassembled WGS sequence"/>
</dbReference>
<sequence>MANCALVGLTVTAYVLQLVGAALVVREVAKSHRISKQLDSIFAKVDNALRSDLDDLDEIALKSADGIESLAPFMKPLIETRMLAAHVNNVGRVLRAYVAESWPKRRWTWYVGPSCLLAGLLIGGVTSVWPLVGG</sequence>
<proteinExistence type="predicted"/>
<keyword evidence="1" id="KW-0472">Membrane</keyword>
<evidence type="ECO:0000313" key="2">
    <source>
        <dbReference type="EMBL" id="MCF8588392.1"/>
    </source>
</evidence>
<keyword evidence="3" id="KW-1185">Reference proteome</keyword>
<accession>A0ABS9IS68</accession>
<feature type="transmembrane region" description="Helical" evidence="1">
    <location>
        <begin position="107"/>
        <end position="132"/>
    </location>
</feature>
<dbReference type="RefSeq" id="WP_236997602.1">
    <property type="nucleotide sequence ID" value="NZ_JAKKOR010000005.1"/>
</dbReference>
<dbReference type="EMBL" id="JAKKOR010000005">
    <property type="protein sequence ID" value="MCF8588392.1"/>
    <property type="molecule type" value="Genomic_DNA"/>
</dbReference>
<protein>
    <submittedName>
        <fullName evidence="2">Uncharacterized protein</fullName>
    </submittedName>
</protein>